<dbReference type="AlphaFoldDB" id="D8PMU3"/>
<feature type="compositionally biased region" description="Low complexity" evidence="5">
    <location>
        <begin position="195"/>
        <end position="218"/>
    </location>
</feature>
<dbReference type="GO" id="GO:0071944">
    <property type="term" value="C:cell periphery"/>
    <property type="evidence" value="ECO:0007669"/>
    <property type="project" value="UniProtKB-ARBA"/>
</dbReference>
<feature type="region of interest" description="Disordered" evidence="5">
    <location>
        <begin position="476"/>
        <end position="565"/>
    </location>
</feature>
<dbReference type="InParanoid" id="D8PMU3"/>
<reference evidence="8 9" key="1">
    <citation type="journal article" date="2010" name="Nat. Biotechnol.">
        <title>Genome sequence of the model mushroom Schizophyllum commune.</title>
        <authorList>
            <person name="Ohm R.A."/>
            <person name="de Jong J.F."/>
            <person name="Lugones L.G."/>
            <person name="Aerts A."/>
            <person name="Kothe E."/>
            <person name="Stajich J.E."/>
            <person name="de Vries R.P."/>
            <person name="Record E."/>
            <person name="Levasseur A."/>
            <person name="Baker S.E."/>
            <person name="Bartholomew K.A."/>
            <person name="Coutinho P.M."/>
            <person name="Erdmann S."/>
            <person name="Fowler T.J."/>
            <person name="Gathman A.C."/>
            <person name="Lombard V."/>
            <person name="Henrissat B."/>
            <person name="Knabe N."/>
            <person name="Kuees U."/>
            <person name="Lilly W.W."/>
            <person name="Lindquist E."/>
            <person name="Lucas S."/>
            <person name="Magnuson J.K."/>
            <person name="Piumi F."/>
            <person name="Raudaskoski M."/>
            <person name="Salamov A."/>
            <person name="Schmutz J."/>
            <person name="Schwarze F.W.M.R."/>
            <person name="vanKuyk P.A."/>
            <person name="Horton J.S."/>
            <person name="Grigoriev I.V."/>
            <person name="Woesten H.A.B."/>
        </authorList>
    </citation>
    <scope>NUCLEOTIDE SEQUENCE [LARGE SCALE GENOMIC DNA]</scope>
    <source>
        <strain evidence="9">H4-8 / FGSC 9210</strain>
    </source>
</reference>
<proteinExistence type="predicted"/>
<dbReference type="OrthoDB" id="10379539at2759"/>
<feature type="compositionally biased region" description="Polar residues" evidence="5">
    <location>
        <begin position="418"/>
        <end position="427"/>
    </location>
</feature>
<feature type="transmembrane region" description="Helical" evidence="6">
    <location>
        <begin position="220"/>
        <end position="243"/>
    </location>
</feature>
<feature type="compositionally biased region" description="Low complexity" evidence="5">
    <location>
        <begin position="428"/>
        <end position="448"/>
    </location>
</feature>
<dbReference type="HOGENOM" id="CLU_482459_0_0_1"/>
<evidence type="ECO:0000313" key="9">
    <source>
        <dbReference type="Proteomes" id="UP000007431"/>
    </source>
</evidence>
<organism evidence="9">
    <name type="scientific">Schizophyllum commune (strain H4-8 / FGSC 9210)</name>
    <name type="common">Split gill fungus</name>
    <dbReference type="NCBI Taxonomy" id="578458"/>
    <lineage>
        <taxon>Eukaryota</taxon>
        <taxon>Fungi</taxon>
        <taxon>Dikarya</taxon>
        <taxon>Basidiomycota</taxon>
        <taxon>Agaricomycotina</taxon>
        <taxon>Agaricomycetes</taxon>
        <taxon>Agaricomycetidae</taxon>
        <taxon>Agaricales</taxon>
        <taxon>Schizophyllaceae</taxon>
        <taxon>Schizophyllum</taxon>
    </lineage>
</organism>
<dbReference type="GeneID" id="9595064"/>
<evidence type="ECO:0000256" key="1">
    <source>
        <dbReference type="ARBA" id="ARBA00004167"/>
    </source>
</evidence>
<dbReference type="VEuPathDB" id="FungiDB:SCHCODRAFT_02620672"/>
<dbReference type="Proteomes" id="UP000007431">
    <property type="component" value="Unassembled WGS sequence"/>
</dbReference>
<feature type="compositionally biased region" description="Low complexity" evidence="5">
    <location>
        <begin position="385"/>
        <end position="401"/>
    </location>
</feature>
<evidence type="ECO:0000256" key="3">
    <source>
        <dbReference type="ARBA" id="ARBA00022989"/>
    </source>
</evidence>
<feature type="compositionally biased region" description="Polar residues" evidence="5">
    <location>
        <begin position="174"/>
        <end position="187"/>
    </location>
</feature>
<dbReference type="KEGG" id="scm:SCHCO_02620672"/>
<gene>
    <name evidence="8" type="ORF">SCHCODRAFT_83713</name>
</gene>
<dbReference type="EMBL" id="GL377302">
    <property type="protein sequence ID" value="EFJ02824.1"/>
    <property type="molecule type" value="Genomic_DNA"/>
</dbReference>
<dbReference type="GO" id="GO:0016020">
    <property type="term" value="C:membrane"/>
    <property type="evidence" value="ECO:0007669"/>
    <property type="project" value="UniProtKB-SubCell"/>
</dbReference>
<accession>D8PMU3</accession>
<keyword evidence="4 6" id="KW-0472">Membrane</keyword>
<dbReference type="PANTHER" id="PTHR15549">
    <property type="entry name" value="PAIRED IMMUNOGLOBULIN-LIKE TYPE 2 RECEPTOR"/>
    <property type="match status" value="1"/>
</dbReference>
<dbReference type="PANTHER" id="PTHR15549:SF30">
    <property type="entry name" value="MID2 DOMAIN-CONTAINING PROTEIN"/>
    <property type="match status" value="1"/>
</dbReference>
<feature type="region of interest" description="Disordered" evidence="5">
    <location>
        <begin position="355"/>
        <end position="450"/>
    </location>
</feature>
<evidence type="ECO:0000256" key="5">
    <source>
        <dbReference type="SAM" id="MobiDB-lite"/>
    </source>
</evidence>
<evidence type="ECO:0000256" key="2">
    <source>
        <dbReference type="ARBA" id="ARBA00022692"/>
    </source>
</evidence>
<comment type="subcellular location">
    <subcellularLocation>
        <location evidence="1">Membrane</location>
        <topology evidence="1">Single-pass membrane protein</topology>
    </subcellularLocation>
</comment>
<feature type="region of interest" description="Disordered" evidence="5">
    <location>
        <begin position="173"/>
        <end position="218"/>
    </location>
</feature>
<sequence length="565" mass="59071">MLVPLLLLTAPFARAILTNVTIGTPEPEALPAAFHWVAEEYLGQKYVRSEEKDAYVLFGFEGTRLYLTFPRFLDADGYSHSNTRALITLDGYNQTIDMSEHGPPSYVWAGMNNTHHVLNFTAGDGDWAVIGTIAYTTGEEDTTTTSSSSEHATTIYTSITVHATSEAFSAVTDDASTATGSESSSDGQAAPTLLSPSASASSSASPSAVVNSASSSSSPIPMAVGISVGGAVLLAAILVWLLWRRRACCFARRGDRDLARVDMGGGPGPSWRSLFASQGGSPTTSPGVLDFEKQPMTHGANPAVGESAAWSQAGSLPSFAADSGRSFASTSAPITPNYAVGYNEFAVRQQAQGAEALPNPWPNDGKTKHLLVPPPRTSSLDGRVTSTISGLSTLSSGWLPSDGSRAGTPLPLRGETSVPFSGSQTSGPSDPRSATPTSTRPLTTSPLSQPIALEHQSRSSGYHIDFKRPQALALVGEPAEQPSTSDDIANDPRYYVAPPAYSPGDGYGILTSGSQVEVPPLPVKRVPSSTLAPPEGDVQRNVVRRRASASGPSSEDGLSIASLDE</sequence>
<keyword evidence="3 6" id="KW-1133">Transmembrane helix</keyword>
<protein>
    <submittedName>
        <fullName evidence="8">Expressed protein</fullName>
    </submittedName>
</protein>
<feature type="chain" id="PRO_5012316554" evidence="7">
    <location>
        <begin position="16"/>
        <end position="565"/>
    </location>
</feature>
<evidence type="ECO:0000256" key="4">
    <source>
        <dbReference type="ARBA" id="ARBA00023136"/>
    </source>
</evidence>
<keyword evidence="2 6" id="KW-0812">Transmembrane</keyword>
<dbReference type="InterPro" id="IPR051694">
    <property type="entry name" value="Immunoregulatory_rcpt-like"/>
</dbReference>
<keyword evidence="9" id="KW-1185">Reference proteome</keyword>
<keyword evidence="7" id="KW-0732">Signal</keyword>
<evidence type="ECO:0000256" key="6">
    <source>
        <dbReference type="SAM" id="Phobius"/>
    </source>
</evidence>
<evidence type="ECO:0000256" key="7">
    <source>
        <dbReference type="SAM" id="SignalP"/>
    </source>
</evidence>
<dbReference type="RefSeq" id="XP_003037726.1">
    <property type="nucleotide sequence ID" value="XM_003037680.1"/>
</dbReference>
<evidence type="ECO:0000313" key="8">
    <source>
        <dbReference type="EMBL" id="EFJ02824.1"/>
    </source>
</evidence>
<name>D8PMU3_SCHCM</name>
<feature type="signal peptide" evidence="7">
    <location>
        <begin position="1"/>
        <end position="15"/>
    </location>
</feature>